<dbReference type="Pfam" id="PF00069">
    <property type="entry name" value="Pkinase"/>
    <property type="match status" value="1"/>
</dbReference>
<keyword evidence="2 5" id="KW-0547">Nucleotide-binding</keyword>
<evidence type="ECO:0000256" key="6">
    <source>
        <dbReference type="SAM" id="MobiDB-lite"/>
    </source>
</evidence>
<evidence type="ECO:0000256" key="5">
    <source>
        <dbReference type="PROSITE-ProRule" id="PRU10141"/>
    </source>
</evidence>
<accession>A0A5B8YBF5</accession>
<dbReference type="PANTHER" id="PTHR43289">
    <property type="entry name" value="MITOGEN-ACTIVATED PROTEIN KINASE KINASE KINASE 20-RELATED"/>
    <property type="match status" value="1"/>
</dbReference>
<dbReference type="Gene3D" id="1.10.510.10">
    <property type="entry name" value="Transferase(Phosphotransferase) domain 1"/>
    <property type="match status" value="1"/>
</dbReference>
<gene>
    <name evidence="8" type="ORF">FIV42_24480</name>
</gene>
<dbReference type="InterPro" id="IPR011009">
    <property type="entry name" value="Kinase-like_dom_sf"/>
</dbReference>
<dbReference type="OrthoDB" id="9779541at2"/>
<dbReference type="InterPro" id="IPR000719">
    <property type="entry name" value="Prot_kinase_dom"/>
</dbReference>
<keyword evidence="3" id="KW-0418">Kinase</keyword>
<dbReference type="EMBL" id="CP041186">
    <property type="protein sequence ID" value="QDG53783.1"/>
    <property type="molecule type" value="Genomic_DNA"/>
</dbReference>
<accession>A0A4Y6PZU3</accession>
<feature type="region of interest" description="Disordered" evidence="6">
    <location>
        <begin position="526"/>
        <end position="622"/>
    </location>
</feature>
<evidence type="ECO:0000259" key="7">
    <source>
        <dbReference type="PROSITE" id="PS50011"/>
    </source>
</evidence>
<feature type="binding site" evidence="5">
    <location>
        <position position="53"/>
    </location>
    <ligand>
        <name>ATP</name>
        <dbReference type="ChEBI" id="CHEBI:30616"/>
    </ligand>
</feature>
<feature type="domain" description="Protein kinase" evidence="7">
    <location>
        <begin position="24"/>
        <end position="292"/>
    </location>
</feature>
<dbReference type="InterPro" id="IPR017441">
    <property type="entry name" value="Protein_kinase_ATP_BS"/>
</dbReference>
<dbReference type="GO" id="GO:0004674">
    <property type="term" value="F:protein serine/threonine kinase activity"/>
    <property type="evidence" value="ECO:0007669"/>
    <property type="project" value="TreeGrafter"/>
</dbReference>
<dbReference type="SUPFAM" id="SSF56112">
    <property type="entry name" value="Protein kinase-like (PK-like)"/>
    <property type="match status" value="1"/>
</dbReference>
<sequence length="622" mass="67011">MSDQTTIRIHDIQIKSGTVIQGRYEITRHLGAGGFAQVFEAFDTNIERPVAIKFLNLHASTTDPNAQQNILARFKREAKLAAKIQHSNVVNIFDFGLIGERRDIPFIVMELLSGHDLEEQIFDKGSMDPKRALPLFVDCLEALGEAHKLGIVHKDLKPSNLFLANPGERTESLRIVDFGIAHIRDAREGRLTATGEILGTPQYLSPEYIEAQIVSPAFDVYQMGLILVEALTGKAVVDEMHPLRCVKAHSMGELDLPNALLDSPLGPVIARALHIDHNQRFANAEEFADALAEVDPASVPVLSADMPTSRLAEAGTLDSNSRIMNSRTGQMNQPTTGQLYGNTQQGYAQMQQGGVPADQSADLSGTHPSMRARSPQGPTNQMARSTEVAIQEAGIGNRGVKALVILGLAVLLLGGVAAWLLTTKLSEDQNDDAAVASAEAGELDGELDKGAEAAGPAEPGALAAAATDEKDEAADPAADEEADEAANAEGDEAPAAATKPEPVKITINSSPEGAAVYRGSEKLGTAPVALTFEPGDEDPVDVELRRRGYQSKEITVSPDSDSELTVDLDRKKTVRRTSKRPPRRKERTEKREEKSSPSTTEKTTTKKAEKKEDNSPRMLIAP</sequence>
<dbReference type="AlphaFoldDB" id="A0A4Y6PZU3"/>
<name>A0A4Y6PZU3_PERCE</name>
<protein>
    <submittedName>
        <fullName evidence="8">PEGA domain-containing protein</fullName>
    </submittedName>
</protein>
<dbReference type="PROSITE" id="PS50011">
    <property type="entry name" value="PROTEIN_KINASE_DOM"/>
    <property type="match status" value="1"/>
</dbReference>
<feature type="compositionally biased region" description="Basic residues" evidence="6">
    <location>
        <begin position="572"/>
        <end position="585"/>
    </location>
</feature>
<dbReference type="InterPro" id="IPR008271">
    <property type="entry name" value="Ser/Thr_kinase_AS"/>
</dbReference>
<dbReference type="SMART" id="SM00220">
    <property type="entry name" value="S_TKc"/>
    <property type="match status" value="1"/>
</dbReference>
<evidence type="ECO:0000313" key="9">
    <source>
        <dbReference type="Proteomes" id="UP000315995"/>
    </source>
</evidence>
<dbReference type="PROSITE" id="PS00108">
    <property type="entry name" value="PROTEIN_KINASE_ST"/>
    <property type="match status" value="1"/>
</dbReference>
<dbReference type="RefSeq" id="WP_141200237.1">
    <property type="nucleotide sequence ID" value="NZ_CP041186.1"/>
</dbReference>
<dbReference type="GO" id="GO:0005524">
    <property type="term" value="F:ATP binding"/>
    <property type="evidence" value="ECO:0007669"/>
    <property type="project" value="UniProtKB-UniRule"/>
</dbReference>
<dbReference type="CDD" id="cd14014">
    <property type="entry name" value="STKc_PknB_like"/>
    <property type="match status" value="1"/>
</dbReference>
<evidence type="ECO:0000256" key="1">
    <source>
        <dbReference type="ARBA" id="ARBA00022679"/>
    </source>
</evidence>
<feature type="compositionally biased region" description="Basic and acidic residues" evidence="6">
    <location>
        <begin position="603"/>
        <end position="615"/>
    </location>
</feature>
<dbReference type="Gene3D" id="3.30.200.20">
    <property type="entry name" value="Phosphorylase Kinase, domain 1"/>
    <property type="match status" value="1"/>
</dbReference>
<evidence type="ECO:0000256" key="2">
    <source>
        <dbReference type="ARBA" id="ARBA00022741"/>
    </source>
</evidence>
<reference evidence="8 9" key="1">
    <citation type="submission" date="2019-06" db="EMBL/GenBank/DDBJ databases">
        <title>Persicimonas caeni gen. nov., sp. nov., a predatory bacterium isolated from solar saltern.</title>
        <authorList>
            <person name="Wang S."/>
        </authorList>
    </citation>
    <scope>NUCLEOTIDE SEQUENCE [LARGE SCALE GENOMIC DNA]</scope>
    <source>
        <strain evidence="8 9">YN101</strain>
    </source>
</reference>
<feature type="region of interest" description="Disordered" evidence="6">
    <location>
        <begin position="350"/>
        <end position="384"/>
    </location>
</feature>
<proteinExistence type="predicted"/>
<organism evidence="8 9">
    <name type="scientific">Persicimonas caeni</name>
    <dbReference type="NCBI Taxonomy" id="2292766"/>
    <lineage>
        <taxon>Bacteria</taxon>
        <taxon>Deltaproteobacteria</taxon>
        <taxon>Bradymonadales</taxon>
        <taxon>Bradymonadaceae</taxon>
        <taxon>Persicimonas</taxon>
    </lineage>
</organism>
<feature type="compositionally biased region" description="Basic and acidic residues" evidence="6">
    <location>
        <begin position="586"/>
        <end position="595"/>
    </location>
</feature>
<dbReference type="PROSITE" id="PS00107">
    <property type="entry name" value="PROTEIN_KINASE_ATP"/>
    <property type="match status" value="1"/>
</dbReference>
<keyword evidence="9" id="KW-1185">Reference proteome</keyword>
<evidence type="ECO:0000313" key="8">
    <source>
        <dbReference type="EMBL" id="QDG53783.1"/>
    </source>
</evidence>
<evidence type="ECO:0000256" key="4">
    <source>
        <dbReference type="ARBA" id="ARBA00022840"/>
    </source>
</evidence>
<evidence type="ECO:0000256" key="3">
    <source>
        <dbReference type="ARBA" id="ARBA00022777"/>
    </source>
</evidence>
<dbReference type="Proteomes" id="UP000315995">
    <property type="component" value="Chromosome"/>
</dbReference>
<keyword evidence="1" id="KW-0808">Transferase</keyword>
<dbReference type="PANTHER" id="PTHR43289:SF6">
    <property type="entry name" value="SERINE_THREONINE-PROTEIN KINASE NEKL-3"/>
    <property type="match status" value="1"/>
</dbReference>
<keyword evidence="4 5" id="KW-0067">ATP-binding</keyword>
<dbReference type="InterPro" id="IPR013229">
    <property type="entry name" value="PEGA"/>
</dbReference>
<feature type="compositionally biased region" description="Acidic residues" evidence="6">
    <location>
        <begin position="469"/>
        <end position="492"/>
    </location>
</feature>
<dbReference type="Pfam" id="PF08308">
    <property type="entry name" value="PEGA"/>
    <property type="match status" value="1"/>
</dbReference>
<feature type="region of interest" description="Disordered" evidence="6">
    <location>
        <begin position="461"/>
        <end position="511"/>
    </location>
</feature>